<feature type="transmembrane region" description="Helical" evidence="1">
    <location>
        <begin position="188"/>
        <end position="213"/>
    </location>
</feature>
<proteinExistence type="predicted"/>
<evidence type="ECO:0000256" key="1">
    <source>
        <dbReference type="SAM" id="Phobius"/>
    </source>
</evidence>
<feature type="transmembrane region" description="Helical" evidence="1">
    <location>
        <begin position="225"/>
        <end position="244"/>
    </location>
</feature>
<evidence type="ECO:0000259" key="2">
    <source>
        <dbReference type="Pfam" id="PF01757"/>
    </source>
</evidence>
<evidence type="ECO:0000313" key="5">
    <source>
        <dbReference type="Proteomes" id="UP000621856"/>
    </source>
</evidence>
<dbReference type="EMBL" id="BMGZ01000005">
    <property type="protein sequence ID" value="GGI01969.1"/>
    <property type="molecule type" value="Genomic_DNA"/>
</dbReference>
<reference evidence="4 6" key="2">
    <citation type="submission" date="2020-02" db="EMBL/GenBank/DDBJ databases">
        <title>Genome sequence of Parvularcula flava strain NH6-79.</title>
        <authorList>
            <person name="Abdul Karim M.H."/>
            <person name="Lam M.Q."/>
            <person name="Chen S.J."/>
            <person name="Yahya A."/>
            <person name="Shahir S."/>
            <person name="Shamsir M.S."/>
            <person name="Chong C.S."/>
        </authorList>
    </citation>
    <scope>NUCLEOTIDE SEQUENCE [LARGE SCALE GENOMIC DNA]</scope>
    <source>
        <strain evidence="4 6">NH6-79</strain>
    </source>
</reference>
<evidence type="ECO:0000313" key="3">
    <source>
        <dbReference type="EMBL" id="GGI01969.1"/>
    </source>
</evidence>
<comment type="caution">
    <text evidence="3">The sequence shown here is derived from an EMBL/GenBank/DDBJ whole genome shotgun (WGS) entry which is preliminary data.</text>
</comment>
<dbReference type="Pfam" id="PF01757">
    <property type="entry name" value="Acyl_transf_3"/>
    <property type="match status" value="1"/>
</dbReference>
<dbReference type="InterPro" id="IPR050623">
    <property type="entry name" value="Glucan_succinyl_AcylTrfase"/>
</dbReference>
<dbReference type="Proteomes" id="UP000621856">
    <property type="component" value="Unassembled WGS sequence"/>
</dbReference>
<keyword evidence="6" id="KW-1185">Reference proteome</keyword>
<feature type="transmembrane region" description="Helical" evidence="1">
    <location>
        <begin position="140"/>
        <end position="167"/>
    </location>
</feature>
<reference evidence="3" key="3">
    <citation type="submission" date="2020-09" db="EMBL/GenBank/DDBJ databases">
        <authorList>
            <person name="Sun Q."/>
            <person name="Zhou Y."/>
        </authorList>
    </citation>
    <scope>NUCLEOTIDE SEQUENCE</scope>
    <source>
        <strain evidence="3">CGMCC 1.14984</strain>
    </source>
</reference>
<protein>
    <submittedName>
        <fullName evidence="4">Acyltransferase family protein</fullName>
    </submittedName>
    <submittedName>
        <fullName evidence="3">Glucan biosynthesis protein</fullName>
    </submittedName>
</protein>
<dbReference type="GO" id="GO:0016747">
    <property type="term" value="F:acyltransferase activity, transferring groups other than amino-acyl groups"/>
    <property type="evidence" value="ECO:0007669"/>
    <property type="project" value="InterPro"/>
</dbReference>
<dbReference type="PANTHER" id="PTHR36927:SF1">
    <property type="entry name" value="MDO-LIKE PROTEIN"/>
    <property type="match status" value="1"/>
</dbReference>
<feature type="transmembrane region" description="Helical" evidence="1">
    <location>
        <begin position="101"/>
        <end position="120"/>
    </location>
</feature>
<dbReference type="Proteomes" id="UP000818603">
    <property type="component" value="Unassembled WGS sequence"/>
</dbReference>
<dbReference type="EMBL" id="VCJR02000005">
    <property type="protein sequence ID" value="NHK29431.1"/>
    <property type="molecule type" value="Genomic_DNA"/>
</dbReference>
<feature type="transmembrane region" description="Helical" evidence="1">
    <location>
        <begin position="320"/>
        <end position="340"/>
    </location>
</feature>
<reference evidence="3" key="1">
    <citation type="journal article" date="2014" name="Int. J. Syst. Evol. Microbiol.">
        <title>Complete genome sequence of Corynebacterium casei LMG S-19264T (=DSM 44701T), isolated from a smear-ripened cheese.</title>
        <authorList>
            <consortium name="US DOE Joint Genome Institute (JGI-PGF)"/>
            <person name="Walter F."/>
            <person name="Albersmeier A."/>
            <person name="Kalinowski J."/>
            <person name="Ruckert C."/>
        </authorList>
    </citation>
    <scope>NUCLEOTIDE SEQUENCE</scope>
    <source>
        <strain evidence="3">CGMCC 1.14984</strain>
    </source>
</reference>
<keyword evidence="4" id="KW-0012">Acyltransferase</keyword>
<feature type="domain" description="Acyltransferase 3" evidence="2">
    <location>
        <begin position="20"/>
        <end position="361"/>
    </location>
</feature>
<keyword evidence="1" id="KW-0472">Membrane</keyword>
<dbReference type="InterPro" id="IPR002656">
    <property type="entry name" value="Acyl_transf_3_dom"/>
</dbReference>
<organism evidence="3 5">
    <name type="scientific">Aquisalinus luteolus</name>
    <dbReference type="NCBI Taxonomy" id="1566827"/>
    <lineage>
        <taxon>Bacteria</taxon>
        <taxon>Pseudomonadati</taxon>
        <taxon>Pseudomonadota</taxon>
        <taxon>Alphaproteobacteria</taxon>
        <taxon>Parvularculales</taxon>
        <taxon>Parvularculaceae</taxon>
        <taxon>Aquisalinus</taxon>
    </lineage>
</organism>
<keyword evidence="4" id="KW-0808">Transferase</keyword>
<keyword evidence="1" id="KW-0812">Transmembrane</keyword>
<keyword evidence="1" id="KW-1133">Transmembrane helix</keyword>
<gene>
    <name evidence="3" type="primary">mdoC</name>
    <name evidence="4" type="ORF">FF098_016075</name>
    <name evidence="3" type="ORF">GCM10011355_33870</name>
</gene>
<feature type="transmembrane region" description="Helical" evidence="1">
    <location>
        <begin position="55"/>
        <end position="80"/>
    </location>
</feature>
<dbReference type="AlphaFoldDB" id="A0A8J3A675"/>
<feature type="transmembrane region" description="Helical" evidence="1">
    <location>
        <begin position="346"/>
        <end position="365"/>
    </location>
</feature>
<feature type="transmembrane region" description="Helical" evidence="1">
    <location>
        <begin position="281"/>
        <end position="299"/>
    </location>
</feature>
<dbReference type="RefSeq" id="WP_155142469.1">
    <property type="nucleotide sequence ID" value="NZ_BMGZ01000005.1"/>
</dbReference>
<feature type="transmembrane region" description="Helical" evidence="1">
    <location>
        <begin position="27"/>
        <end position="49"/>
    </location>
</feature>
<evidence type="ECO:0000313" key="4">
    <source>
        <dbReference type="EMBL" id="NHK29431.1"/>
    </source>
</evidence>
<evidence type="ECO:0000313" key="6">
    <source>
        <dbReference type="Proteomes" id="UP000818603"/>
    </source>
</evidence>
<sequence>MINAFREKQAVRSAKDRVFFLDSTRSVLMMMVVIVHSGAVFDVEGYWLVTADNPRVWITTLIEFIALFDVEGFFVVSGIFTVMTARRHGTEALAERRLKRLVVPLVTTAIVLNVPFSLFMRQQGLCDEPVISLTYLTGGWVLHLWFLVNLVFYTMIMRASLPVLLPLAEKLEPWLRLTQMKTPKGTRLIILLSAVSLAQLALVGISHFTPVMYAELFFGSSPYSFLHHFMFFLLGVTLGSFPSLWKSFTRASAPLYATAIVLVCLDVVITAPFYLDILVENLMVVFVTFSLIQCLFAMFNKFLDRPSPVWQHLSGASYSIYLLHHPLVVLLAFVIFRTSWPAEVEFAFVLGGAFTISWLVHVLLISRSPLLSFLFNGKSMKRGDGSKTVAGTQDKPA</sequence>
<dbReference type="PANTHER" id="PTHR36927">
    <property type="entry name" value="BLR4337 PROTEIN"/>
    <property type="match status" value="1"/>
</dbReference>
<name>A0A8J3A675_9PROT</name>
<feature type="transmembrane region" description="Helical" evidence="1">
    <location>
        <begin position="256"/>
        <end position="275"/>
    </location>
</feature>
<accession>A0A8J3A675</accession>